<organism evidence="3 4">
    <name type="scientific">Thermalbibacter longus</name>
    <dbReference type="NCBI Taxonomy" id="2951981"/>
    <lineage>
        <taxon>Bacteria</taxon>
        <taxon>Pseudomonadati</taxon>
        <taxon>Thermomicrobiota</taxon>
        <taxon>Thermomicrobia</taxon>
        <taxon>Thermomicrobiales</taxon>
        <taxon>Thermomicrobiaceae</taxon>
        <taxon>Thermalbibacter</taxon>
    </lineage>
</organism>
<keyword evidence="4" id="KW-1185">Reference proteome</keyword>
<evidence type="ECO:0000256" key="1">
    <source>
        <dbReference type="ARBA" id="ARBA00008270"/>
    </source>
</evidence>
<evidence type="ECO:0000256" key="2">
    <source>
        <dbReference type="PIRSR" id="PIRSR016184-1"/>
    </source>
</evidence>
<evidence type="ECO:0000313" key="3">
    <source>
        <dbReference type="EMBL" id="MCM8750271.1"/>
    </source>
</evidence>
<dbReference type="InterPro" id="IPR003719">
    <property type="entry name" value="Phenazine_PhzF-like"/>
</dbReference>
<dbReference type="PIRSF" id="PIRSF016184">
    <property type="entry name" value="PhzC_PhzF"/>
    <property type="match status" value="1"/>
</dbReference>
<comment type="similarity">
    <text evidence="1">Belongs to the PhzF family.</text>
</comment>
<dbReference type="SUPFAM" id="SSF54506">
    <property type="entry name" value="Diaminopimelate epimerase-like"/>
    <property type="match status" value="1"/>
</dbReference>
<dbReference type="GO" id="GO:0005737">
    <property type="term" value="C:cytoplasm"/>
    <property type="evidence" value="ECO:0007669"/>
    <property type="project" value="TreeGrafter"/>
</dbReference>
<dbReference type="Pfam" id="PF02567">
    <property type="entry name" value="PhzC-PhzF"/>
    <property type="match status" value="1"/>
</dbReference>
<dbReference type="AlphaFoldDB" id="A0AA42BAV6"/>
<name>A0AA42BAV6_9BACT</name>
<dbReference type="PANTHER" id="PTHR13774">
    <property type="entry name" value="PHENAZINE BIOSYNTHESIS PROTEIN"/>
    <property type="match status" value="1"/>
</dbReference>
<dbReference type="Gene3D" id="3.10.310.10">
    <property type="entry name" value="Diaminopimelate Epimerase, Chain A, domain 1"/>
    <property type="match status" value="2"/>
</dbReference>
<comment type="caution">
    <text evidence="3">The sequence shown here is derived from an EMBL/GenBank/DDBJ whole genome shotgun (WGS) entry which is preliminary data.</text>
</comment>
<feature type="active site" evidence="2">
    <location>
        <position position="46"/>
    </location>
</feature>
<dbReference type="NCBIfam" id="TIGR00654">
    <property type="entry name" value="PhzF_family"/>
    <property type="match status" value="1"/>
</dbReference>
<dbReference type="PANTHER" id="PTHR13774:SF32">
    <property type="entry name" value="ANTISENSE-ENHANCING SEQUENCE 1"/>
    <property type="match status" value="1"/>
</dbReference>
<accession>A0AA42BAV6</accession>
<reference evidence="3" key="1">
    <citation type="submission" date="2022-06" db="EMBL/GenBank/DDBJ databases">
        <title>CFH 74404 Thermomicrobiaceae sp.</title>
        <authorList>
            <person name="Ming H."/>
            <person name="Li W.-J."/>
            <person name="Zhao Z."/>
        </authorList>
    </citation>
    <scope>NUCLEOTIDE SEQUENCE</scope>
    <source>
        <strain evidence="3">CFH 74404</strain>
    </source>
</reference>
<proteinExistence type="inferred from homology"/>
<dbReference type="EMBL" id="JAMSLR010000013">
    <property type="protein sequence ID" value="MCM8750271.1"/>
    <property type="molecule type" value="Genomic_DNA"/>
</dbReference>
<evidence type="ECO:0000313" key="4">
    <source>
        <dbReference type="Proteomes" id="UP001165306"/>
    </source>
</evidence>
<dbReference type="Proteomes" id="UP001165306">
    <property type="component" value="Unassembled WGS sequence"/>
</dbReference>
<protein>
    <submittedName>
        <fullName evidence="3">PhzF family phenazine biosynthesis protein</fullName>
    </submittedName>
</protein>
<gene>
    <name evidence="3" type="ORF">NET02_14045</name>
</gene>
<sequence length="280" mass="30588">MSRRFQLVDVFHEQQFSGNPLAVILDAEGLSTEEMQRIARWLNLSETAFLLPPTARDADYRVRIFTLEREMPFAGHPTLGSCHAWLAAGGMPRSADEIVQECGVGLVRVRRQQGLLSFAAPPLIRSGPVDEPTLRTIETVLQLDRSRFVDVQWVDNGPGWVGVLLASAEEVLALDPLRQFPTRVDIGVVGPYPPGSPVAFELRTFFSDHKGGIVEDPVTGSFNASAAQWLLASGRARVPYVASQGTRLGRSGRVVIDQDGEGTVWVGGKTTTCFAGEYVL</sequence>
<dbReference type="GO" id="GO:0016853">
    <property type="term" value="F:isomerase activity"/>
    <property type="evidence" value="ECO:0007669"/>
    <property type="project" value="TreeGrafter"/>
</dbReference>
<dbReference type="RefSeq" id="WP_284058059.1">
    <property type="nucleotide sequence ID" value="NZ_JAMSLR010000013.1"/>
</dbReference>